<evidence type="ECO:0000313" key="2">
    <source>
        <dbReference type="Proteomes" id="UP000324800"/>
    </source>
</evidence>
<dbReference type="EMBL" id="SNRW01045506">
    <property type="protein sequence ID" value="KAA6320568.1"/>
    <property type="molecule type" value="Genomic_DNA"/>
</dbReference>
<feature type="non-terminal residue" evidence="1">
    <location>
        <position position="224"/>
    </location>
</feature>
<feature type="non-terminal residue" evidence="1">
    <location>
        <position position="1"/>
    </location>
</feature>
<sequence>QKSEGVIRFISKSDIDHPFNPSIECGSILNPCDKLASLLHYLESEPETIDGSSGRAETIMFGEGIYTLPFIDLSLTRSSIVNIVGCCQDGTEIIGQPNVHNLMLQGEFNQNIVIERLQLTMSPLSPLVGLIKAQGEEAGLVLQDIRVQGYLEMNPINTILEPEYLFSIEGFIHFQDVVIEHIYLRTGSILQVIGLRRSADDSRMEWLGKTSIGLYSCTFDDITS</sequence>
<dbReference type="AlphaFoldDB" id="A0A5J4QI06"/>
<gene>
    <name evidence="1" type="ORF">EZS28_054668</name>
</gene>
<reference evidence="1 2" key="1">
    <citation type="submission" date="2019-03" db="EMBL/GenBank/DDBJ databases">
        <title>Single cell metagenomics reveals metabolic interactions within the superorganism composed of flagellate Streblomastix strix and complex community of Bacteroidetes bacteria on its surface.</title>
        <authorList>
            <person name="Treitli S.C."/>
            <person name="Kolisko M."/>
            <person name="Husnik F."/>
            <person name="Keeling P."/>
            <person name="Hampl V."/>
        </authorList>
    </citation>
    <scope>NUCLEOTIDE SEQUENCE [LARGE SCALE GENOMIC DNA]</scope>
    <source>
        <strain evidence="1">ST1C</strain>
    </source>
</reference>
<name>A0A5J4QI06_9EUKA</name>
<proteinExistence type="predicted"/>
<comment type="caution">
    <text evidence="1">The sequence shown here is derived from an EMBL/GenBank/DDBJ whole genome shotgun (WGS) entry which is preliminary data.</text>
</comment>
<evidence type="ECO:0000313" key="1">
    <source>
        <dbReference type="EMBL" id="KAA6320568.1"/>
    </source>
</evidence>
<protein>
    <submittedName>
        <fullName evidence="1">Uncharacterized protein</fullName>
    </submittedName>
</protein>
<dbReference type="Proteomes" id="UP000324800">
    <property type="component" value="Unassembled WGS sequence"/>
</dbReference>
<accession>A0A5J4QI06</accession>
<organism evidence="1 2">
    <name type="scientific">Streblomastix strix</name>
    <dbReference type="NCBI Taxonomy" id="222440"/>
    <lineage>
        <taxon>Eukaryota</taxon>
        <taxon>Metamonada</taxon>
        <taxon>Preaxostyla</taxon>
        <taxon>Oxymonadida</taxon>
        <taxon>Streblomastigidae</taxon>
        <taxon>Streblomastix</taxon>
    </lineage>
</organism>